<evidence type="ECO:0000313" key="3">
    <source>
        <dbReference type="Proteomes" id="UP000004986"/>
    </source>
</evidence>
<name>F3GKR6_PSESJ</name>
<sequence length="139" mass="15529">LIGNYHYSPEEEEKLLRNHLVNRPRGILLTGFDHTAASRQMLETSGIPCVHMMELDTRLGAYCVGFSQQQAGAEAARHLLGRGRHRLAYMAAQLDPRVLQRGTGFRRGWKTPGCSTPRCRSRHARPPRSAWAGSVRAPA</sequence>
<proteinExistence type="predicted"/>
<feature type="region of interest" description="Disordered" evidence="1">
    <location>
        <begin position="110"/>
        <end position="139"/>
    </location>
</feature>
<dbReference type="AlphaFoldDB" id="F3GKR6"/>
<reference evidence="2 3" key="1">
    <citation type="journal article" date="2011" name="PLoS Pathog.">
        <title>Dynamic evolution of pathogenicity revealed by sequencing and comparative genomics of 19 Pseudomonas syringae isolates.</title>
        <authorList>
            <person name="Baltrus D.A."/>
            <person name="Nishimura M.T."/>
            <person name="Romanchuk A."/>
            <person name="Chang J.H."/>
            <person name="Mukhtar M.S."/>
            <person name="Cherkis K."/>
            <person name="Roach J."/>
            <person name="Grant S.R."/>
            <person name="Jones C.D."/>
            <person name="Dangl J.L."/>
        </authorList>
    </citation>
    <scope>NUCLEOTIDE SEQUENCE [LARGE SCALE GENOMIC DNA]</scope>
    <source>
        <strain evidence="2 3">1704B</strain>
    </source>
</reference>
<organism evidence="2 3">
    <name type="scientific">Pseudomonas syringae pv. pisi str. 1704B</name>
    <dbReference type="NCBI Taxonomy" id="629263"/>
    <lineage>
        <taxon>Bacteria</taxon>
        <taxon>Pseudomonadati</taxon>
        <taxon>Pseudomonadota</taxon>
        <taxon>Gammaproteobacteria</taxon>
        <taxon>Pseudomonadales</taxon>
        <taxon>Pseudomonadaceae</taxon>
        <taxon>Pseudomonas</taxon>
        <taxon>Pseudomonas syringae</taxon>
    </lineage>
</organism>
<accession>F3GKR6</accession>
<keyword evidence="3" id="KW-1185">Reference proteome</keyword>
<dbReference type="HOGENOM" id="CLU_1849399_0_0_6"/>
<evidence type="ECO:0000256" key="1">
    <source>
        <dbReference type="SAM" id="MobiDB-lite"/>
    </source>
</evidence>
<gene>
    <name evidence="2" type="ORF">PSYPI_37498</name>
</gene>
<feature type="non-terminal residue" evidence="2">
    <location>
        <position position="1"/>
    </location>
</feature>
<dbReference type="BioCyc" id="PSYR629263:G11X0-6809-MONOMER"/>
<dbReference type="EMBL" id="AEAI01002414">
    <property type="protein sequence ID" value="EGH47669.1"/>
    <property type="molecule type" value="Genomic_DNA"/>
</dbReference>
<dbReference type="SUPFAM" id="SSF53822">
    <property type="entry name" value="Periplasmic binding protein-like I"/>
    <property type="match status" value="1"/>
</dbReference>
<dbReference type="InterPro" id="IPR028082">
    <property type="entry name" value="Peripla_BP_I"/>
</dbReference>
<evidence type="ECO:0000313" key="2">
    <source>
        <dbReference type="EMBL" id="EGH47669.1"/>
    </source>
</evidence>
<protein>
    <submittedName>
        <fullName evidence="2">LacI transcriptional regulator</fullName>
    </submittedName>
</protein>
<dbReference type="PATRIC" id="fig|629263.4.peg.5660"/>
<comment type="caution">
    <text evidence="2">The sequence shown here is derived from an EMBL/GenBank/DDBJ whole genome shotgun (WGS) entry which is preliminary data.</text>
</comment>
<dbReference type="Gene3D" id="3.40.50.2300">
    <property type="match status" value="2"/>
</dbReference>
<dbReference type="Proteomes" id="UP000004986">
    <property type="component" value="Unassembled WGS sequence"/>
</dbReference>